<gene>
    <name evidence="1" type="primary">IAH1_2</name>
    <name evidence="1" type="ORF">LPJ66_008719</name>
</gene>
<evidence type="ECO:0000313" key="2">
    <source>
        <dbReference type="Proteomes" id="UP001150581"/>
    </source>
</evidence>
<name>A0ACC1I8Y2_9FUNG</name>
<reference evidence="1" key="1">
    <citation type="submission" date="2022-07" db="EMBL/GenBank/DDBJ databases">
        <title>Phylogenomic reconstructions and comparative analyses of Kickxellomycotina fungi.</title>
        <authorList>
            <person name="Reynolds N.K."/>
            <person name="Stajich J.E."/>
            <person name="Barry K."/>
            <person name="Grigoriev I.V."/>
            <person name="Crous P."/>
            <person name="Smith M.E."/>
        </authorList>
    </citation>
    <scope>NUCLEOTIDE SEQUENCE</scope>
    <source>
        <strain evidence="1">Benny 63K</strain>
    </source>
</reference>
<evidence type="ECO:0000313" key="1">
    <source>
        <dbReference type="EMBL" id="KAJ1888154.1"/>
    </source>
</evidence>
<proteinExistence type="predicted"/>
<comment type="caution">
    <text evidence="1">The sequence shown here is derived from an EMBL/GenBank/DDBJ whole genome shotgun (WGS) entry which is preliminary data.</text>
</comment>
<protein>
    <submittedName>
        <fullName evidence="1">Isoamyl acetate-hydrolyzing esterase</fullName>
    </submittedName>
</protein>
<dbReference type="Proteomes" id="UP001150581">
    <property type="component" value="Unassembled WGS sequence"/>
</dbReference>
<sequence length="245" mass="27412">MDQIICLGDSITQHGWDVGKRGWVAQLSQAYVRRLDVLSRGFSGYNTRWTTLLLAQMLPRSLLGTRLITVFFGANDAQHAPLKQHVPLDEFVQNTRAIIENLREKAPFARIILITPPPVGDSLWAKTREAEGRVADRTNVVTRQYAAAVVGLAAELAVPCVDLWTVIETKREAHSGLPFAGYEVFSWDGLHLNENGNDVLFNEVLRTIRLNYADLDPDILPFVLPAHTEIIEGTREELLGFVLSE</sequence>
<accession>A0ACC1I8Y2</accession>
<keyword evidence="2" id="KW-1185">Reference proteome</keyword>
<organism evidence="1 2">
    <name type="scientific">Kickxella alabastrina</name>
    <dbReference type="NCBI Taxonomy" id="61397"/>
    <lineage>
        <taxon>Eukaryota</taxon>
        <taxon>Fungi</taxon>
        <taxon>Fungi incertae sedis</taxon>
        <taxon>Zoopagomycota</taxon>
        <taxon>Kickxellomycotina</taxon>
        <taxon>Kickxellomycetes</taxon>
        <taxon>Kickxellales</taxon>
        <taxon>Kickxellaceae</taxon>
        <taxon>Kickxella</taxon>
    </lineage>
</organism>
<dbReference type="EMBL" id="JANBPG010001818">
    <property type="protein sequence ID" value="KAJ1888154.1"/>
    <property type="molecule type" value="Genomic_DNA"/>
</dbReference>